<keyword evidence="3" id="KW-0804">Transcription</keyword>
<dbReference type="PANTHER" id="PTHR44688">
    <property type="entry name" value="DNA-BINDING TRANSCRIPTIONAL ACTIVATOR DEVR_DOSR"/>
    <property type="match status" value="1"/>
</dbReference>
<dbReference type="PRINTS" id="PR00038">
    <property type="entry name" value="HTHLUXR"/>
</dbReference>
<dbReference type="Gene3D" id="1.10.10.10">
    <property type="entry name" value="Winged helix-like DNA-binding domain superfamily/Winged helix DNA-binding domain"/>
    <property type="match status" value="1"/>
</dbReference>
<dbReference type="GO" id="GO:0006355">
    <property type="term" value="P:regulation of DNA-templated transcription"/>
    <property type="evidence" value="ECO:0007669"/>
    <property type="project" value="InterPro"/>
</dbReference>
<dbReference type="PROSITE" id="PS50043">
    <property type="entry name" value="HTH_LUXR_2"/>
    <property type="match status" value="1"/>
</dbReference>
<dbReference type="InterPro" id="IPR036388">
    <property type="entry name" value="WH-like_DNA-bd_sf"/>
</dbReference>
<dbReference type="EMBL" id="FPCK01000004">
    <property type="protein sequence ID" value="SFV38585.1"/>
    <property type="molecule type" value="Genomic_DNA"/>
</dbReference>
<dbReference type="InterPro" id="IPR005143">
    <property type="entry name" value="TF_LuxR_autoind-bd_dom"/>
</dbReference>
<evidence type="ECO:0000313" key="5">
    <source>
        <dbReference type="EMBL" id="SFV38585.1"/>
    </source>
</evidence>
<evidence type="ECO:0000259" key="4">
    <source>
        <dbReference type="PROSITE" id="PS50043"/>
    </source>
</evidence>
<dbReference type="Pfam" id="PF03472">
    <property type="entry name" value="Autoind_bind"/>
    <property type="match status" value="1"/>
</dbReference>
<dbReference type="Proteomes" id="UP000199074">
    <property type="component" value="Unassembled WGS sequence"/>
</dbReference>
<reference evidence="5 6" key="1">
    <citation type="submission" date="2016-10" db="EMBL/GenBank/DDBJ databases">
        <authorList>
            <person name="de Groot N.N."/>
        </authorList>
    </citation>
    <scope>NUCLEOTIDE SEQUENCE [LARGE SCALE GENOMIC DNA]</scope>
    <source>
        <strain evidence="5 6">IPL20</strain>
    </source>
</reference>
<dbReference type="SUPFAM" id="SSF46894">
    <property type="entry name" value="C-terminal effector domain of the bipartite response regulators"/>
    <property type="match status" value="1"/>
</dbReference>
<sequence length="253" mass="26537">MSVHRSGFNPTSAFSALAPNLREISKSACSIQLQRAVSDAVQSIGFAYFVFAASVSVEEDTEFYPTMHTLPAKVVDAMVSRGLYRSNPVLARLRQSADAVVVSMNVADPNPVIAEVSALVAPLGIVGAALVPVLSATESLSIIGGYSCSGAPSPEAVSSLRVIGTATSLRMLELCDLPEPPTLTATQASILQWAAAGKSNGDIAEIVGLTRRNCEYHMGEIFRKLGVATRGQAIAALMEGRVQSPMSAASREK</sequence>
<evidence type="ECO:0000256" key="2">
    <source>
        <dbReference type="ARBA" id="ARBA00023125"/>
    </source>
</evidence>
<dbReference type="SMART" id="SM00421">
    <property type="entry name" value="HTH_LUXR"/>
    <property type="match status" value="1"/>
</dbReference>
<dbReference type="Gene3D" id="3.30.450.80">
    <property type="entry name" value="Transcription factor LuxR-like, autoinducer-binding domain"/>
    <property type="match status" value="1"/>
</dbReference>
<evidence type="ECO:0000256" key="1">
    <source>
        <dbReference type="ARBA" id="ARBA00023015"/>
    </source>
</evidence>
<keyword evidence="6" id="KW-1185">Reference proteome</keyword>
<dbReference type="InterPro" id="IPR036693">
    <property type="entry name" value="TF_LuxR_autoind-bd_dom_sf"/>
</dbReference>
<evidence type="ECO:0000256" key="3">
    <source>
        <dbReference type="ARBA" id="ARBA00023163"/>
    </source>
</evidence>
<gene>
    <name evidence="5" type="ORF">SAMN05216456_3510</name>
</gene>
<dbReference type="STRING" id="429728.SAMN05216456_3510"/>
<dbReference type="RefSeq" id="WP_092426846.1">
    <property type="nucleotide sequence ID" value="NZ_FPCK01000004.1"/>
</dbReference>
<feature type="domain" description="HTH luxR-type" evidence="4">
    <location>
        <begin position="176"/>
        <end position="241"/>
    </location>
</feature>
<protein>
    <submittedName>
        <fullName evidence="5">DNA-binding transcriptional regulator, CsgD family</fullName>
    </submittedName>
</protein>
<dbReference type="InterPro" id="IPR016032">
    <property type="entry name" value="Sig_transdc_resp-reg_C-effctor"/>
</dbReference>
<proteinExistence type="predicted"/>
<dbReference type="Pfam" id="PF00196">
    <property type="entry name" value="GerE"/>
    <property type="match status" value="1"/>
</dbReference>
<dbReference type="InterPro" id="IPR000792">
    <property type="entry name" value="Tscrpt_reg_LuxR_C"/>
</dbReference>
<dbReference type="SUPFAM" id="SSF75516">
    <property type="entry name" value="Pheromone-binding domain of LuxR-like quorum-sensing transcription factors"/>
    <property type="match status" value="1"/>
</dbReference>
<dbReference type="PANTHER" id="PTHR44688:SF16">
    <property type="entry name" value="DNA-BINDING TRANSCRIPTIONAL ACTIVATOR DEVR_DOSR"/>
    <property type="match status" value="1"/>
</dbReference>
<evidence type="ECO:0000313" key="6">
    <source>
        <dbReference type="Proteomes" id="UP000199074"/>
    </source>
</evidence>
<keyword evidence="1" id="KW-0805">Transcription regulation</keyword>
<dbReference type="AlphaFoldDB" id="A0A1I7NV85"/>
<accession>A0A1I7NV85</accession>
<keyword evidence="2 5" id="KW-0238">DNA-binding</keyword>
<organism evidence="5 6">
    <name type="scientific">Devosia crocina</name>
    <dbReference type="NCBI Taxonomy" id="429728"/>
    <lineage>
        <taxon>Bacteria</taxon>
        <taxon>Pseudomonadati</taxon>
        <taxon>Pseudomonadota</taxon>
        <taxon>Alphaproteobacteria</taxon>
        <taxon>Hyphomicrobiales</taxon>
        <taxon>Devosiaceae</taxon>
        <taxon>Devosia</taxon>
    </lineage>
</organism>
<name>A0A1I7NV85_9HYPH</name>
<dbReference type="GO" id="GO:0003677">
    <property type="term" value="F:DNA binding"/>
    <property type="evidence" value="ECO:0007669"/>
    <property type="project" value="UniProtKB-KW"/>
</dbReference>
<dbReference type="OrthoDB" id="3170288at2"/>
<dbReference type="CDD" id="cd06170">
    <property type="entry name" value="LuxR_C_like"/>
    <property type="match status" value="1"/>
</dbReference>